<name>A0ABU5IXP6_9BACI</name>
<keyword evidence="1" id="KW-0282">Flagellum</keyword>
<evidence type="ECO:0000313" key="1">
    <source>
        <dbReference type="EMBL" id="MDZ5471944.1"/>
    </source>
</evidence>
<organism evidence="1 2">
    <name type="scientific">Robertmurraya mangrovi</name>
    <dbReference type="NCBI Taxonomy" id="3098077"/>
    <lineage>
        <taxon>Bacteria</taxon>
        <taxon>Bacillati</taxon>
        <taxon>Bacillota</taxon>
        <taxon>Bacilli</taxon>
        <taxon>Bacillales</taxon>
        <taxon>Bacillaceae</taxon>
        <taxon>Robertmurraya</taxon>
    </lineage>
</organism>
<keyword evidence="1" id="KW-0966">Cell projection</keyword>
<gene>
    <name evidence="1" type="ORF">SM124_09310</name>
</gene>
<dbReference type="NCBIfam" id="TIGR03826">
    <property type="entry name" value="YvyF"/>
    <property type="match status" value="1"/>
</dbReference>
<dbReference type="EMBL" id="JAXOFX010000004">
    <property type="protein sequence ID" value="MDZ5471944.1"/>
    <property type="molecule type" value="Genomic_DNA"/>
</dbReference>
<protein>
    <submittedName>
        <fullName evidence="1">TIGR03826 family flagellar region protein</fullName>
    </submittedName>
</protein>
<dbReference type="Proteomes" id="UP001290455">
    <property type="component" value="Unassembled WGS sequence"/>
</dbReference>
<accession>A0ABU5IXP6</accession>
<sequence>MAELMNCPKCDEIFVKNQFRDICQKCWKEEEKDYETVYQFLRKRENRAATMEQVVEETGVEEDIILKFIRQGRLKVTSFPNLGYPCQKCGKIIQREKVCPPCAEQLRKELELHKNEEERKREIEKRDKQATYFSVDEDFRKHR</sequence>
<keyword evidence="1" id="KW-0969">Cilium</keyword>
<keyword evidence="2" id="KW-1185">Reference proteome</keyword>
<dbReference type="RefSeq" id="WP_322446232.1">
    <property type="nucleotide sequence ID" value="NZ_JAXOFX010000004.1"/>
</dbReference>
<reference evidence="1 2" key="1">
    <citation type="submission" date="2023-11" db="EMBL/GenBank/DDBJ databases">
        <title>Bacillus jintuensis, isolated from a mudflat on the Beibu Gulf coast.</title>
        <authorList>
            <person name="Li M."/>
        </authorList>
    </citation>
    <scope>NUCLEOTIDE SEQUENCE [LARGE SCALE GENOMIC DNA]</scope>
    <source>
        <strain evidence="1 2">31A1R</strain>
    </source>
</reference>
<comment type="caution">
    <text evidence="1">The sequence shown here is derived from an EMBL/GenBank/DDBJ whole genome shotgun (WGS) entry which is preliminary data.</text>
</comment>
<proteinExistence type="predicted"/>
<evidence type="ECO:0000313" key="2">
    <source>
        <dbReference type="Proteomes" id="UP001290455"/>
    </source>
</evidence>
<dbReference type="InterPro" id="IPR022258">
    <property type="entry name" value="Flagellar_operon_YvyF"/>
</dbReference>